<dbReference type="SUPFAM" id="SSF56935">
    <property type="entry name" value="Porins"/>
    <property type="match status" value="1"/>
</dbReference>
<keyword evidence="8" id="KW-0408">Iron</keyword>
<dbReference type="PANTHER" id="PTHR32552">
    <property type="entry name" value="FERRICHROME IRON RECEPTOR-RELATED"/>
    <property type="match status" value="1"/>
</dbReference>
<keyword evidence="9" id="KW-0406">Ion transport</keyword>
<keyword evidence="11 13" id="KW-0472">Membrane</keyword>
<evidence type="ECO:0000256" key="10">
    <source>
        <dbReference type="ARBA" id="ARBA00023077"/>
    </source>
</evidence>
<dbReference type="GO" id="GO:0015344">
    <property type="term" value="F:siderophore uptake transmembrane transporter activity"/>
    <property type="evidence" value="ECO:0007669"/>
    <property type="project" value="TreeGrafter"/>
</dbReference>
<evidence type="ECO:0000256" key="12">
    <source>
        <dbReference type="ARBA" id="ARBA00023237"/>
    </source>
</evidence>
<dbReference type="Gene3D" id="2.40.170.20">
    <property type="entry name" value="TonB-dependent receptor, beta-barrel domain"/>
    <property type="match status" value="1"/>
</dbReference>
<evidence type="ECO:0000313" key="19">
    <source>
        <dbReference type="EMBL" id="MBH8571735.1"/>
    </source>
</evidence>
<evidence type="ECO:0000256" key="1">
    <source>
        <dbReference type="ARBA" id="ARBA00004571"/>
    </source>
</evidence>
<evidence type="ECO:0000256" key="9">
    <source>
        <dbReference type="ARBA" id="ARBA00023065"/>
    </source>
</evidence>
<dbReference type="InterPro" id="IPR012910">
    <property type="entry name" value="Plug_dom"/>
</dbReference>
<dbReference type="PROSITE" id="PS52016">
    <property type="entry name" value="TONB_DEPENDENT_REC_3"/>
    <property type="match status" value="1"/>
</dbReference>
<evidence type="ECO:0000256" key="7">
    <source>
        <dbReference type="ARBA" id="ARBA00022729"/>
    </source>
</evidence>
<proteinExistence type="inferred from homology"/>
<keyword evidence="10 14" id="KW-0798">TonB box</keyword>
<dbReference type="InterPro" id="IPR036942">
    <property type="entry name" value="Beta-barrel_TonB_sf"/>
</dbReference>
<evidence type="ECO:0000259" key="16">
    <source>
        <dbReference type="Pfam" id="PF00593"/>
    </source>
</evidence>
<feature type="domain" description="TonB-dependent receptor plug" evidence="17">
    <location>
        <begin position="303"/>
        <end position="401"/>
    </location>
</feature>
<reference evidence="19 20" key="1">
    <citation type="journal article" date="2021" name="Int. J. Syst. Evol. Microbiol.">
        <title>Amazonocrinis nigriterrae gen. nov., sp. nov., Atlanticothrix silvestris gen. nov., sp. nov. and Dendronalium phyllosphericum gen. nov., sp. nov., nostocacean cyanobacteria from Brazilian environments.</title>
        <authorList>
            <person name="Alvarenga D.O."/>
            <person name="Andreote A.P.D."/>
            <person name="Branco L.H.Z."/>
            <person name="Delbaje E."/>
            <person name="Cruz R.B."/>
            <person name="Varani A.M."/>
            <person name="Fiore M.F."/>
        </authorList>
    </citation>
    <scope>NUCLEOTIDE SEQUENCE [LARGE SCALE GENOMIC DNA]</scope>
    <source>
        <strain evidence="19 20">CENA369</strain>
    </source>
</reference>
<evidence type="ECO:0000256" key="2">
    <source>
        <dbReference type="ARBA" id="ARBA00009810"/>
    </source>
</evidence>
<name>A0A8J7HYZ6_9NOST</name>
<evidence type="ECO:0000256" key="3">
    <source>
        <dbReference type="ARBA" id="ARBA00022448"/>
    </source>
</evidence>
<comment type="similarity">
    <text evidence="2 13 14">Belongs to the TonB-dependent receptor family.</text>
</comment>
<evidence type="ECO:0000313" key="20">
    <source>
        <dbReference type="Proteomes" id="UP000662314"/>
    </source>
</evidence>
<dbReference type="InterPro" id="IPR037066">
    <property type="entry name" value="Plug_dom_sf"/>
</dbReference>
<dbReference type="Pfam" id="PF00593">
    <property type="entry name" value="TonB_dep_Rec_b-barrel"/>
    <property type="match status" value="1"/>
</dbReference>
<gene>
    <name evidence="19" type="ORF">I8752_01570</name>
</gene>
<dbReference type="GO" id="GO:0015891">
    <property type="term" value="P:siderophore transport"/>
    <property type="evidence" value="ECO:0007669"/>
    <property type="project" value="InterPro"/>
</dbReference>
<dbReference type="InterPro" id="IPR000531">
    <property type="entry name" value="Beta-barrel_TonB"/>
</dbReference>
<dbReference type="EMBL" id="JAECZA010000003">
    <property type="protein sequence ID" value="MBH8571735.1"/>
    <property type="molecule type" value="Genomic_DNA"/>
</dbReference>
<keyword evidence="20" id="KW-1185">Reference proteome</keyword>
<protein>
    <submittedName>
        <fullName evidence="19">TonB-dependent siderophore receptor</fullName>
    </submittedName>
</protein>
<feature type="domain" description="AMIN" evidence="18">
    <location>
        <begin position="130"/>
        <end position="227"/>
    </location>
</feature>
<feature type="region of interest" description="Disordered" evidence="15">
    <location>
        <begin position="235"/>
        <end position="274"/>
    </location>
</feature>
<keyword evidence="12 13" id="KW-0998">Cell outer membrane</keyword>
<evidence type="ECO:0000256" key="11">
    <source>
        <dbReference type="ARBA" id="ARBA00023136"/>
    </source>
</evidence>
<evidence type="ECO:0000259" key="17">
    <source>
        <dbReference type="Pfam" id="PF07715"/>
    </source>
</evidence>
<dbReference type="NCBIfam" id="TIGR01783">
    <property type="entry name" value="TonB-siderophor"/>
    <property type="match status" value="1"/>
</dbReference>
<dbReference type="GO" id="GO:0009279">
    <property type="term" value="C:cell outer membrane"/>
    <property type="evidence" value="ECO:0007669"/>
    <property type="project" value="UniProtKB-SubCell"/>
</dbReference>
<dbReference type="Pfam" id="PF07715">
    <property type="entry name" value="Plug"/>
    <property type="match status" value="1"/>
</dbReference>
<dbReference type="Pfam" id="PF11741">
    <property type="entry name" value="AMIN"/>
    <property type="match status" value="1"/>
</dbReference>
<dbReference type="PANTHER" id="PTHR32552:SF68">
    <property type="entry name" value="FERRICHROME OUTER MEMBRANE TRANSPORTER_PHAGE RECEPTOR"/>
    <property type="match status" value="1"/>
</dbReference>
<dbReference type="AlphaFoldDB" id="A0A8J7HYZ6"/>
<evidence type="ECO:0000256" key="5">
    <source>
        <dbReference type="ARBA" id="ARBA00022496"/>
    </source>
</evidence>
<dbReference type="InterPro" id="IPR010105">
    <property type="entry name" value="TonB_sidphr_rcpt"/>
</dbReference>
<dbReference type="InterPro" id="IPR039426">
    <property type="entry name" value="TonB-dep_rcpt-like"/>
</dbReference>
<dbReference type="InterPro" id="IPR021731">
    <property type="entry name" value="AMIN_dom"/>
</dbReference>
<dbReference type="CDD" id="cd01347">
    <property type="entry name" value="ligand_gated_channel"/>
    <property type="match status" value="1"/>
</dbReference>
<keyword evidence="3 13" id="KW-0813">Transport</keyword>
<keyword evidence="19" id="KW-0675">Receptor</keyword>
<evidence type="ECO:0000256" key="14">
    <source>
        <dbReference type="RuleBase" id="RU003357"/>
    </source>
</evidence>
<organism evidence="19 20">
    <name type="scientific">Dendronalium phyllosphericum CENA369</name>
    <dbReference type="NCBI Taxonomy" id="1725256"/>
    <lineage>
        <taxon>Bacteria</taxon>
        <taxon>Bacillati</taxon>
        <taxon>Cyanobacteriota</taxon>
        <taxon>Cyanophyceae</taxon>
        <taxon>Nostocales</taxon>
        <taxon>Nostocaceae</taxon>
        <taxon>Dendronalium</taxon>
        <taxon>Dendronalium phyllosphericum</taxon>
    </lineage>
</organism>
<evidence type="ECO:0000256" key="15">
    <source>
        <dbReference type="SAM" id="MobiDB-lite"/>
    </source>
</evidence>
<keyword evidence="6 13" id="KW-0812">Transmembrane</keyword>
<sequence length="934" mass="103205">MKLDKCFQSLLLTSAVIVFITVPARSEEVQTGGQDESSSQAVRKSTLDKKLAVTDREIATNKTPILASKVKKPRIIQPQVPTFGILAKSDRAIEKIPQLSEIERVSQSAEVLVQSPPTAPSSAVVRVTGVKANPTDKGVEVILETPQGEQLQITNRSAGNNFIADIPNAQLQLASGDAFTFRSEKPIQGISEITVTNFDANTIRVTVIGEAGLPTVELFDSDEGLILGLAPTVTTTQQPATQPQPQQPTNQTPQPATQPQQPATPQQQPTTQQDEPIELLVTGEQDSYRVEDATTATRTDTPLRDIPQSIQVVPRQELEDRKVRTVTEAVETVSGVSSAGTQFNAPAGSYVIRGFEQQGNFRNGYRDVGRFALTGVETIERVEVLKGPASVLFGAVEPGGIINVITKQPLSEPYYNLEFQAGNRNFYQPSVDFSGPLNDDKTLLYRFNASYQSSDSFQEFANSNVTTIAPSITWKLGDRTDLNLYYEYTNFDGIPESFATVFSDNTFKLPRDRYLGYPLGGNYYSTQKYGYTLSHKFSDNWQVRNNFSITANNAIEEYTSGINLEDDRLLDFYAARRNYLQDNYFGQIDLVGKFNTGSIPHQLLLGFDVNRFVQLFNAVRLAVPPLDVFNPNYNIPEPEITAGGFSSEQTIQSYGFYLQDQISFQDNLKLLIGGRFDWISQNSGTEESEQNDSAFSPRIGLVYQPSKSVSLYTSYSQSFNPNEGFNPDGRAFEPTKGTQYEVGVKADFLEGRLSTTLAAYQVTKTNVTTLDPDPERAALGYSTQTGEQRSRGVELDVIGEILPGWKVSASYAYTNAEVTDDNSIPVGNRLTNVPENQASLWTTYEIQNGDLKGLGFGLGLFYVGARAGDLDNSFELPDYFRTDAAIFYRRDGLKAAINIRNLFDTEYYSSSDGLRTFVRTGAPFTIIGSIGWEF</sequence>
<dbReference type="Proteomes" id="UP000662314">
    <property type="component" value="Unassembled WGS sequence"/>
</dbReference>
<comment type="subcellular location">
    <subcellularLocation>
        <location evidence="1 13">Cell outer membrane</location>
        <topology evidence="1 13">Multi-pass membrane protein</topology>
    </subcellularLocation>
</comment>
<dbReference type="Gene3D" id="2.170.130.10">
    <property type="entry name" value="TonB-dependent receptor, plug domain"/>
    <property type="match status" value="1"/>
</dbReference>
<dbReference type="FunFam" id="2.170.130.10:FF:000001">
    <property type="entry name" value="Catecholate siderophore TonB-dependent receptor"/>
    <property type="match status" value="1"/>
</dbReference>
<feature type="compositionally biased region" description="Low complexity" evidence="15">
    <location>
        <begin position="235"/>
        <end position="273"/>
    </location>
</feature>
<evidence type="ECO:0000256" key="4">
    <source>
        <dbReference type="ARBA" id="ARBA00022452"/>
    </source>
</evidence>
<dbReference type="RefSeq" id="WP_214430574.1">
    <property type="nucleotide sequence ID" value="NZ_CAWPUQ010000133.1"/>
</dbReference>
<evidence type="ECO:0000256" key="13">
    <source>
        <dbReference type="PROSITE-ProRule" id="PRU01360"/>
    </source>
</evidence>
<keyword evidence="4 13" id="KW-1134">Transmembrane beta strand</keyword>
<evidence type="ECO:0000259" key="18">
    <source>
        <dbReference type="Pfam" id="PF11741"/>
    </source>
</evidence>
<evidence type="ECO:0000256" key="8">
    <source>
        <dbReference type="ARBA" id="ARBA00023004"/>
    </source>
</evidence>
<comment type="caution">
    <text evidence="19">The sequence shown here is derived from an EMBL/GenBank/DDBJ whole genome shotgun (WGS) entry which is preliminary data.</text>
</comment>
<keyword evidence="5" id="KW-0410">Iron transport</keyword>
<evidence type="ECO:0000256" key="6">
    <source>
        <dbReference type="ARBA" id="ARBA00022692"/>
    </source>
</evidence>
<dbReference type="FunFam" id="2.40.170.20:FF:000005">
    <property type="entry name" value="TonB-dependent siderophore receptor"/>
    <property type="match status" value="1"/>
</dbReference>
<accession>A0A8J7HYZ6</accession>
<feature type="domain" description="TonB-dependent receptor-like beta-barrel" evidence="16">
    <location>
        <begin position="474"/>
        <end position="902"/>
    </location>
</feature>
<keyword evidence="7" id="KW-0732">Signal</keyword>
<dbReference type="GO" id="GO:0038023">
    <property type="term" value="F:signaling receptor activity"/>
    <property type="evidence" value="ECO:0007669"/>
    <property type="project" value="InterPro"/>
</dbReference>